<evidence type="ECO:0008006" key="16">
    <source>
        <dbReference type="Google" id="ProtNLM"/>
    </source>
</evidence>
<proteinExistence type="predicted"/>
<evidence type="ECO:0000256" key="4">
    <source>
        <dbReference type="ARBA" id="ARBA00022603"/>
    </source>
</evidence>
<keyword evidence="4" id="KW-0489">Methyltransferase</keyword>
<dbReference type="SMART" id="SM00317">
    <property type="entry name" value="SET"/>
    <property type="match status" value="1"/>
</dbReference>
<dbReference type="FunFam" id="2.170.270.10:FF:000034">
    <property type="entry name" value="Histone-lysine N-methyltransferase"/>
    <property type="match status" value="1"/>
</dbReference>
<dbReference type="InterPro" id="IPR003616">
    <property type="entry name" value="Post-SET_dom"/>
</dbReference>
<evidence type="ECO:0000256" key="7">
    <source>
        <dbReference type="ARBA" id="ARBA00022853"/>
    </source>
</evidence>
<feature type="domain" description="SET" evidence="11">
    <location>
        <begin position="126"/>
        <end position="243"/>
    </location>
</feature>
<feature type="domain" description="AWS" evidence="13">
    <location>
        <begin position="75"/>
        <end position="124"/>
    </location>
</feature>
<evidence type="ECO:0000256" key="9">
    <source>
        <dbReference type="ARBA" id="ARBA00023328"/>
    </source>
</evidence>
<evidence type="ECO:0000256" key="8">
    <source>
        <dbReference type="ARBA" id="ARBA00023242"/>
    </source>
</evidence>
<dbReference type="InterPro" id="IPR006560">
    <property type="entry name" value="AWS_dom"/>
</dbReference>
<evidence type="ECO:0000313" key="15">
    <source>
        <dbReference type="Proteomes" id="UP000886595"/>
    </source>
</evidence>
<comment type="function">
    <text evidence="10">Histone methyltransferase.</text>
</comment>
<sequence>MHQVGDYYSKRYIAMVTAKNKGSGRNQIKRGFRKFSKQIEGSEKFKSPDRLNKRKHIFIKRNIYLKKKFKKTIKEHGIFCSCSSSTDSSTLCGEDCDCGMLLSSCSSICPCRCECTNKPFQQRHIKKMKVVQTEKCGYGIVADEDIKSGEFIIEYVGEVIDDEICEERFWKLKHKVETNFYMCQIDNSLVIDATYKGNKSRYFNHSCDPNTVMEKWIIDGETRLGIFATRHINKGEHLTYDYQFVPFGSDQDCHCGAVCCKKKLGAKASKTKNIPMDEDVNLTARKGVTCKPPKVKKTRGKDPAG</sequence>
<keyword evidence="3" id="KW-0158">Chromosome</keyword>
<dbReference type="GO" id="GO:0005634">
    <property type="term" value="C:nucleus"/>
    <property type="evidence" value="ECO:0007669"/>
    <property type="project" value="UniProtKB-SubCell"/>
</dbReference>
<dbReference type="Pfam" id="PF00856">
    <property type="entry name" value="SET"/>
    <property type="match status" value="1"/>
</dbReference>
<gene>
    <name evidence="14" type="ORF">Bca52824_007436</name>
</gene>
<keyword evidence="6" id="KW-0949">S-adenosyl-L-methionine</keyword>
<evidence type="ECO:0000256" key="6">
    <source>
        <dbReference type="ARBA" id="ARBA00022691"/>
    </source>
</evidence>
<evidence type="ECO:0000256" key="2">
    <source>
        <dbReference type="ARBA" id="ARBA00004584"/>
    </source>
</evidence>
<protein>
    <recommendedName>
        <fullName evidence="16">Histone-lysine N-methyltransferase ASHH4</fullName>
    </recommendedName>
</protein>
<dbReference type="SMART" id="SM00570">
    <property type="entry name" value="AWS"/>
    <property type="match status" value="1"/>
</dbReference>
<dbReference type="OrthoDB" id="422362at2759"/>
<dbReference type="GO" id="GO:0032259">
    <property type="term" value="P:methylation"/>
    <property type="evidence" value="ECO:0007669"/>
    <property type="project" value="UniProtKB-KW"/>
</dbReference>
<dbReference type="InterPro" id="IPR025787">
    <property type="entry name" value="Hist-Lys_N-MeTrfase_SET2_plant"/>
</dbReference>
<dbReference type="SUPFAM" id="SSF82199">
    <property type="entry name" value="SET domain"/>
    <property type="match status" value="1"/>
</dbReference>
<dbReference type="Proteomes" id="UP000886595">
    <property type="component" value="Unassembled WGS sequence"/>
</dbReference>
<keyword evidence="7" id="KW-0156">Chromatin regulator</keyword>
<dbReference type="PROSITE" id="PS51578">
    <property type="entry name" value="SAM_MT43_SET2_2"/>
    <property type="match status" value="1"/>
</dbReference>
<organism evidence="14 15">
    <name type="scientific">Brassica carinata</name>
    <name type="common">Ethiopian mustard</name>
    <name type="synonym">Abyssinian cabbage</name>
    <dbReference type="NCBI Taxonomy" id="52824"/>
    <lineage>
        <taxon>Eukaryota</taxon>
        <taxon>Viridiplantae</taxon>
        <taxon>Streptophyta</taxon>
        <taxon>Embryophyta</taxon>
        <taxon>Tracheophyta</taxon>
        <taxon>Spermatophyta</taxon>
        <taxon>Magnoliopsida</taxon>
        <taxon>eudicotyledons</taxon>
        <taxon>Gunneridae</taxon>
        <taxon>Pentapetalae</taxon>
        <taxon>rosids</taxon>
        <taxon>malvids</taxon>
        <taxon>Brassicales</taxon>
        <taxon>Brassicaceae</taxon>
        <taxon>Brassiceae</taxon>
        <taxon>Brassica</taxon>
    </lineage>
</organism>
<keyword evidence="5" id="KW-0808">Transferase</keyword>
<name>A0A8X7W690_BRACI</name>
<keyword evidence="8" id="KW-0539">Nucleus</keyword>
<feature type="domain" description="Post-SET" evidence="12">
    <location>
        <begin position="249"/>
        <end position="265"/>
    </location>
</feature>
<dbReference type="PANTHER" id="PTHR22884">
    <property type="entry name" value="SET DOMAIN PROTEINS"/>
    <property type="match status" value="1"/>
</dbReference>
<reference evidence="14 15" key="1">
    <citation type="submission" date="2020-02" db="EMBL/GenBank/DDBJ databases">
        <authorList>
            <person name="Ma Q."/>
            <person name="Huang Y."/>
            <person name="Song X."/>
            <person name="Pei D."/>
        </authorList>
    </citation>
    <scope>NUCLEOTIDE SEQUENCE [LARGE SCALE GENOMIC DNA]</scope>
    <source>
        <strain evidence="14">Sxm20200214</strain>
        <tissue evidence="14">Leaf</tissue>
    </source>
</reference>
<dbReference type="InterPro" id="IPR001214">
    <property type="entry name" value="SET_dom"/>
</dbReference>
<evidence type="ECO:0000259" key="13">
    <source>
        <dbReference type="PROSITE" id="PS51215"/>
    </source>
</evidence>
<evidence type="ECO:0000259" key="12">
    <source>
        <dbReference type="PROSITE" id="PS50868"/>
    </source>
</evidence>
<keyword evidence="9" id="KW-0137">Centromere</keyword>
<evidence type="ECO:0000256" key="10">
    <source>
        <dbReference type="ARBA" id="ARBA00054897"/>
    </source>
</evidence>
<dbReference type="AlphaFoldDB" id="A0A8X7W690"/>
<comment type="subcellular location">
    <subcellularLocation>
        <location evidence="2">Chromosome</location>
        <location evidence="2">Centromere</location>
    </subcellularLocation>
    <subcellularLocation>
        <location evidence="1">Nucleus</location>
    </subcellularLocation>
</comment>
<dbReference type="EMBL" id="JAAMPC010000002">
    <property type="protein sequence ID" value="KAG2324708.1"/>
    <property type="molecule type" value="Genomic_DNA"/>
</dbReference>
<accession>A0A8X7W690</accession>
<dbReference type="GO" id="GO:0042054">
    <property type="term" value="F:histone methyltransferase activity"/>
    <property type="evidence" value="ECO:0007669"/>
    <property type="project" value="InterPro"/>
</dbReference>
<evidence type="ECO:0000256" key="5">
    <source>
        <dbReference type="ARBA" id="ARBA00022679"/>
    </source>
</evidence>
<comment type="caution">
    <text evidence="14">The sequence shown here is derived from an EMBL/GenBank/DDBJ whole genome shotgun (WGS) entry which is preliminary data.</text>
</comment>
<dbReference type="PROSITE" id="PS50868">
    <property type="entry name" value="POST_SET"/>
    <property type="match status" value="1"/>
</dbReference>
<keyword evidence="15" id="KW-1185">Reference proteome</keyword>
<dbReference type="PROSITE" id="PS51215">
    <property type="entry name" value="AWS"/>
    <property type="match status" value="1"/>
</dbReference>
<dbReference type="InterPro" id="IPR046341">
    <property type="entry name" value="SET_dom_sf"/>
</dbReference>
<dbReference type="Gene3D" id="2.170.270.10">
    <property type="entry name" value="SET domain"/>
    <property type="match status" value="1"/>
</dbReference>
<dbReference type="PROSITE" id="PS50280">
    <property type="entry name" value="SET"/>
    <property type="match status" value="1"/>
</dbReference>
<dbReference type="InterPro" id="IPR047893">
    <property type="entry name" value="ASHR3-like_SET"/>
</dbReference>
<dbReference type="GO" id="GO:0000775">
    <property type="term" value="C:chromosome, centromeric region"/>
    <property type="evidence" value="ECO:0007669"/>
    <property type="project" value="UniProtKB-SubCell"/>
</dbReference>
<evidence type="ECO:0000256" key="3">
    <source>
        <dbReference type="ARBA" id="ARBA00022454"/>
    </source>
</evidence>
<dbReference type="CDD" id="cd19175">
    <property type="entry name" value="SET_ASHR3-like"/>
    <property type="match status" value="1"/>
</dbReference>
<evidence type="ECO:0000259" key="11">
    <source>
        <dbReference type="PROSITE" id="PS50280"/>
    </source>
</evidence>
<evidence type="ECO:0000256" key="1">
    <source>
        <dbReference type="ARBA" id="ARBA00004123"/>
    </source>
</evidence>
<dbReference type="InterPro" id="IPR050777">
    <property type="entry name" value="SET2_Histone-Lys_MeTrsfase"/>
</dbReference>
<evidence type="ECO:0000313" key="14">
    <source>
        <dbReference type="EMBL" id="KAG2324708.1"/>
    </source>
</evidence>